<evidence type="ECO:0000313" key="4">
    <source>
        <dbReference type="Proteomes" id="UP000027730"/>
    </source>
</evidence>
<dbReference type="Pfam" id="PF11915">
    <property type="entry name" value="DUF3433"/>
    <property type="match status" value="2"/>
</dbReference>
<keyword evidence="4" id="KW-1185">Reference proteome</keyword>
<evidence type="ECO:0000256" key="2">
    <source>
        <dbReference type="SAM" id="Phobius"/>
    </source>
</evidence>
<dbReference type="OrthoDB" id="3912677at2759"/>
<accession>A0A074WKD9</accession>
<dbReference type="RefSeq" id="XP_013427812.1">
    <property type="nucleotide sequence ID" value="XM_013572358.1"/>
</dbReference>
<name>A0A074WKD9_9PEZI</name>
<keyword evidence="2" id="KW-0812">Transmembrane</keyword>
<dbReference type="PANTHER" id="PTHR37544:SF1">
    <property type="entry name" value="PHOSPHORIBOSYLAMINOIMIDAZOLE-SUCCINOCARBOXAMIDE SYNTHASE"/>
    <property type="match status" value="1"/>
</dbReference>
<dbReference type="PANTHER" id="PTHR37544">
    <property type="entry name" value="SPRAY-RELATED"/>
    <property type="match status" value="1"/>
</dbReference>
<organism evidence="3 4">
    <name type="scientific">Aureobasidium namibiae CBS 147.97</name>
    <dbReference type="NCBI Taxonomy" id="1043004"/>
    <lineage>
        <taxon>Eukaryota</taxon>
        <taxon>Fungi</taxon>
        <taxon>Dikarya</taxon>
        <taxon>Ascomycota</taxon>
        <taxon>Pezizomycotina</taxon>
        <taxon>Dothideomycetes</taxon>
        <taxon>Dothideomycetidae</taxon>
        <taxon>Dothideales</taxon>
        <taxon>Saccotheciaceae</taxon>
        <taxon>Aureobasidium</taxon>
    </lineage>
</organism>
<sequence length="1329" mass="145922">MPSPEYPMEEGEILLTTWHERRGSSREDETYPNQQLLPLSAHFATDGPHSTTPGARQYTPVPDGPSGNDDMDTDEIHDDGDDGRNANVAGTDREMLTYRPGRYDTLPGERPGFRQARRAYRPWSLRRDSLLGFSVILLGMIATLEYLLVFSWKDEKLATSYENERYLWKYGPTAGEYQTASEQPVFTILAVYWGNLEYRVRILVPWKLMSDKPQPAEQSVLLDYVSPMQPVVLFSSARAKHWPVLTAAIGSILITALTVISTSLFAVEPILFTQYASMALSSRINNTLFDQNLIDSSPVLSAMTLLSGNLSMAYPLGTNQQYATDMFGSDEANGTLSARTATVKVATSSLECLRGHIVGQSQFDPEHSFLQVNVSDSSCDSGQLNVTVDQSNITTSLFQTTVSCPGDVTQMVLGFARVKIPPYSGTNQGWDEVINDNPRILNDSAILNSTILFCKPTYSFEDADVTLDSTGIISIAKPKTLLTPTTRPDPLQTVMSARKMIDGFQKALIDAKVSVNGPDADFGVLLSALQAISPSREINRYEDSSHLETDTRELYSAACAQIVHQYMRTAASDKLTGAIVSTNSRLVLNRTSLHLLEAGLALLIFSTFLMSLIRPSVVGLGGLPTLGRLSGILARSDTLETALKDSGVQSTEAMTKRLASGLYTFDHSTNLAVPQINVRGLSSVAKDTMVEGQTAPKWWVPFALGKFTRCAITALPLLLIVALEISYHLSQRPQGLGSVQKNSRYEHYLWTLLPGSIMTTLKLLQQSLTFSVELLDPFLVLKKGSAAAENTLLSGFLSCNALQACFKGFRTRRFAVFSIAFSTLLTPFLTIVISGLFMTLPIETLEPINVAQLDHLLSPSETNVSSCAAQWSPDRLIAANLLIKELIPYPSDTRGNLLFPSLGLPTNESTSLRNASTLMANVTALRPNFICKPLEPSGFQFHIGTHVLNGLDWVARNYTTITYTHEKFRGCSCNSGFPSLSKNFTMYNEPGGQPFAIYEYNPAWSCKDYNFWSGPALLMQADNHTTATCPDITLVHTNTTAQPPTMIGVACQYHIEELPVGLAYNLAQDVPSDVQPIGEAKTLEGFDKLCFRSATNFGQKLHLNSLTGYTYDSLMLAALNGSDPKTMLTSEKLPTLVENVAQICNTFTTQYFSGNLRSKFAVGPMINATLSDPFAREIVSQDRTSTTVLEVVLGMIFICTVISLWLFESDQLVPSDPCSIAAQTSLLAGADFLRLIDSGSESLSNTKMAQTTPFKDHLFSMGWWTREDGTRRFGIDIGQAELEEQENSEQMVGVAADVERGTSGESRMSQEQQQGRDPQTGVETDTVTE</sequence>
<dbReference type="HOGENOM" id="CLU_003000_0_0_1"/>
<feature type="region of interest" description="Disordered" evidence="1">
    <location>
        <begin position="20"/>
        <end position="91"/>
    </location>
</feature>
<proteinExistence type="predicted"/>
<dbReference type="GeneID" id="25416893"/>
<keyword evidence="2" id="KW-0472">Membrane</keyword>
<evidence type="ECO:0000256" key="1">
    <source>
        <dbReference type="SAM" id="MobiDB-lite"/>
    </source>
</evidence>
<feature type="region of interest" description="Disordered" evidence="1">
    <location>
        <begin position="1284"/>
        <end position="1329"/>
    </location>
</feature>
<feature type="compositionally biased region" description="Polar residues" evidence="1">
    <location>
        <begin position="1303"/>
        <end position="1329"/>
    </location>
</feature>
<feature type="transmembrane region" description="Helical" evidence="2">
    <location>
        <begin position="242"/>
        <end position="267"/>
    </location>
</feature>
<gene>
    <name evidence="3" type="ORF">M436DRAFT_81960</name>
</gene>
<reference evidence="3 4" key="1">
    <citation type="journal article" date="2014" name="BMC Genomics">
        <title>Genome sequencing of four Aureobasidium pullulans varieties: biotechnological potential, stress tolerance, and description of new species.</title>
        <authorList>
            <person name="Gostin Ar C."/>
            <person name="Ohm R.A."/>
            <person name="Kogej T."/>
            <person name="Sonjak S."/>
            <person name="Turk M."/>
            <person name="Zajc J."/>
            <person name="Zalar P."/>
            <person name="Grube M."/>
            <person name="Sun H."/>
            <person name="Han J."/>
            <person name="Sharma A."/>
            <person name="Chiniquy J."/>
            <person name="Ngan C.Y."/>
            <person name="Lipzen A."/>
            <person name="Barry K."/>
            <person name="Grigoriev I.V."/>
            <person name="Gunde-Cimerman N."/>
        </authorList>
    </citation>
    <scope>NUCLEOTIDE SEQUENCE [LARGE SCALE GENOMIC DNA]</scope>
    <source>
        <strain evidence="3 4">CBS 147.97</strain>
    </source>
</reference>
<dbReference type="STRING" id="1043004.A0A074WKD9"/>
<evidence type="ECO:0000313" key="3">
    <source>
        <dbReference type="EMBL" id="KEQ73585.1"/>
    </source>
</evidence>
<keyword evidence="2" id="KW-1133">Transmembrane helix</keyword>
<feature type="transmembrane region" description="Helical" evidence="2">
    <location>
        <begin position="130"/>
        <end position="152"/>
    </location>
</feature>
<dbReference type="InterPro" id="IPR021840">
    <property type="entry name" value="DUF3433"/>
</dbReference>
<dbReference type="EMBL" id="KL584709">
    <property type="protein sequence ID" value="KEQ73585.1"/>
    <property type="molecule type" value="Genomic_DNA"/>
</dbReference>
<feature type="transmembrane region" description="Helical" evidence="2">
    <location>
        <begin position="814"/>
        <end position="838"/>
    </location>
</feature>
<feature type="transmembrane region" description="Helical" evidence="2">
    <location>
        <begin position="706"/>
        <end position="727"/>
    </location>
</feature>
<feature type="compositionally biased region" description="Acidic residues" evidence="1">
    <location>
        <begin position="69"/>
        <end position="81"/>
    </location>
</feature>
<dbReference type="Proteomes" id="UP000027730">
    <property type="component" value="Unassembled WGS sequence"/>
</dbReference>
<feature type="compositionally biased region" description="Basic and acidic residues" evidence="1">
    <location>
        <begin position="20"/>
        <end position="29"/>
    </location>
</feature>
<protein>
    <submittedName>
        <fullName evidence="3">Uncharacterized protein</fullName>
    </submittedName>
</protein>